<keyword evidence="1" id="KW-1133">Transmembrane helix</keyword>
<accession>E3RUE0</accession>
<keyword evidence="1" id="KW-0472">Membrane</keyword>
<dbReference type="EMBL" id="GL535114">
    <property type="protein sequence ID" value="EFQ90659.1"/>
    <property type="molecule type" value="Genomic_DNA"/>
</dbReference>
<name>E3RUE0_PYRTT</name>
<gene>
    <name evidence="2" type="ORF">PTT_12693</name>
</gene>
<organism evidence="3">
    <name type="scientific">Pyrenophora teres f. teres (strain 0-1)</name>
    <name type="common">Barley net blotch fungus</name>
    <name type="synonym">Drechslera teres f. teres</name>
    <dbReference type="NCBI Taxonomy" id="861557"/>
    <lineage>
        <taxon>Eukaryota</taxon>
        <taxon>Fungi</taxon>
        <taxon>Dikarya</taxon>
        <taxon>Ascomycota</taxon>
        <taxon>Pezizomycotina</taxon>
        <taxon>Dothideomycetes</taxon>
        <taxon>Pleosporomycetidae</taxon>
        <taxon>Pleosporales</taxon>
        <taxon>Pleosporineae</taxon>
        <taxon>Pleosporaceae</taxon>
        <taxon>Pyrenophora</taxon>
    </lineage>
</organism>
<keyword evidence="1" id="KW-0812">Transmembrane</keyword>
<sequence>MAIVTIYHPVICTLGCGKNTPEIYIRVTCAAFFFSFSIIIIIITIAAAVIVVVHASW</sequence>
<keyword evidence="3" id="KW-1185">Reference proteome</keyword>
<dbReference type="KEGG" id="pte:PTT_12693"/>
<dbReference type="AlphaFoldDB" id="E3RUE0"/>
<evidence type="ECO:0000256" key="1">
    <source>
        <dbReference type="SAM" id="Phobius"/>
    </source>
</evidence>
<feature type="transmembrane region" description="Helical" evidence="1">
    <location>
        <begin position="23"/>
        <end position="53"/>
    </location>
</feature>
<evidence type="ECO:0000313" key="2">
    <source>
        <dbReference type="EMBL" id="EFQ90659.1"/>
    </source>
</evidence>
<dbReference type="Proteomes" id="UP000001067">
    <property type="component" value="Unassembled WGS sequence"/>
</dbReference>
<proteinExistence type="predicted"/>
<reference evidence="2 3" key="1">
    <citation type="journal article" date="2010" name="Genome Biol.">
        <title>A first genome assembly of the barley fungal pathogen Pyrenophora teres f. teres.</title>
        <authorList>
            <person name="Ellwood S.R."/>
            <person name="Liu Z."/>
            <person name="Syme R.A."/>
            <person name="Lai Z."/>
            <person name="Hane J.K."/>
            <person name="Keiper F."/>
            <person name="Moffat C.S."/>
            <person name="Oliver R.P."/>
            <person name="Friesen T.L."/>
        </authorList>
    </citation>
    <scope>NUCLEOTIDE SEQUENCE [LARGE SCALE GENOMIC DNA]</scope>
    <source>
        <strain evidence="2 3">0-1</strain>
    </source>
</reference>
<protein>
    <submittedName>
        <fullName evidence="2">Uncharacterized protein</fullName>
    </submittedName>
</protein>
<evidence type="ECO:0000313" key="3">
    <source>
        <dbReference type="Proteomes" id="UP000001067"/>
    </source>
</evidence>
<dbReference type="HOGENOM" id="CLU_2997542_0_0_1"/>